<organism evidence="2 3">
    <name type="scientific">Chiloscyllium punctatum</name>
    <name type="common">Brownbanded bambooshark</name>
    <name type="synonym">Hemiscyllium punctatum</name>
    <dbReference type="NCBI Taxonomy" id="137246"/>
    <lineage>
        <taxon>Eukaryota</taxon>
        <taxon>Metazoa</taxon>
        <taxon>Chordata</taxon>
        <taxon>Craniata</taxon>
        <taxon>Vertebrata</taxon>
        <taxon>Chondrichthyes</taxon>
        <taxon>Elasmobranchii</taxon>
        <taxon>Galeomorphii</taxon>
        <taxon>Galeoidea</taxon>
        <taxon>Orectolobiformes</taxon>
        <taxon>Hemiscylliidae</taxon>
        <taxon>Chiloscyllium</taxon>
    </lineage>
</organism>
<protein>
    <submittedName>
        <fullName evidence="2">Uncharacterized protein</fullName>
    </submittedName>
</protein>
<comment type="caution">
    <text evidence="2">The sequence shown here is derived from an EMBL/GenBank/DDBJ whole genome shotgun (WGS) entry which is preliminary data.</text>
</comment>
<name>A0A401TWA9_CHIPU</name>
<proteinExistence type="predicted"/>
<sequence length="94" mass="10105">MGSPGRGRSRNVGAQSPRMPRRHPPPPPRQRRRGPGNLGVSCHPPSRWRRPPGPRFSAAPGSAGRDRGLDTATGQPANSQSARDRPGERSTTAR</sequence>
<reference evidence="2 3" key="1">
    <citation type="journal article" date="2018" name="Nat. Ecol. Evol.">
        <title>Shark genomes provide insights into elasmobranch evolution and the origin of vertebrates.</title>
        <authorList>
            <person name="Hara Y"/>
            <person name="Yamaguchi K"/>
            <person name="Onimaru K"/>
            <person name="Kadota M"/>
            <person name="Koyanagi M"/>
            <person name="Keeley SD"/>
            <person name="Tatsumi K"/>
            <person name="Tanaka K"/>
            <person name="Motone F"/>
            <person name="Kageyama Y"/>
            <person name="Nozu R"/>
            <person name="Adachi N"/>
            <person name="Nishimura O"/>
            <person name="Nakagawa R"/>
            <person name="Tanegashima C"/>
            <person name="Kiyatake I"/>
            <person name="Matsumoto R"/>
            <person name="Murakumo K"/>
            <person name="Nishida K"/>
            <person name="Terakita A"/>
            <person name="Kuratani S"/>
            <person name="Sato K"/>
            <person name="Hyodo S Kuraku.S."/>
        </authorList>
    </citation>
    <scope>NUCLEOTIDE SEQUENCE [LARGE SCALE GENOMIC DNA]</scope>
</reference>
<feature type="compositionally biased region" description="Basic residues" evidence="1">
    <location>
        <begin position="19"/>
        <end position="34"/>
    </location>
</feature>
<dbReference type="Proteomes" id="UP000287033">
    <property type="component" value="Unassembled WGS sequence"/>
</dbReference>
<keyword evidence="3" id="KW-1185">Reference proteome</keyword>
<gene>
    <name evidence="2" type="ORF">chiPu_0031408</name>
</gene>
<evidence type="ECO:0000313" key="3">
    <source>
        <dbReference type="Proteomes" id="UP000287033"/>
    </source>
</evidence>
<feature type="region of interest" description="Disordered" evidence="1">
    <location>
        <begin position="1"/>
        <end position="94"/>
    </location>
</feature>
<feature type="non-terminal residue" evidence="2">
    <location>
        <position position="94"/>
    </location>
</feature>
<evidence type="ECO:0000313" key="2">
    <source>
        <dbReference type="EMBL" id="GCC46924.1"/>
    </source>
</evidence>
<dbReference type="AlphaFoldDB" id="A0A401TWA9"/>
<feature type="compositionally biased region" description="Polar residues" evidence="1">
    <location>
        <begin position="72"/>
        <end position="81"/>
    </location>
</feature>
<dbReference type="EMBL" id="BEZZ01208863">
    <property type="protein sequence ID" value="GCC46924.1"/>
    <property type="molecule type" value="Genomic_DNA"/>
</dbReference>
<accession>A0A401TWA9</accession>
<evidence type="ECO:0000256" key="1">
    <source>
        <dbReference type="SAM" id="MobiDB-lite"/>
    </source>
</evidence>